<feature type="transmembrane region" description="Helical" evidence="1">
    <location>
        <begin position="43"/>
        <end position="63"/>
    </location>
</feature>
<dbReference type="Proteomes" id="UP001299068">
    <property type="component" value="Unassembled WGS sequence"/>
</dbReference>
<reference evidence="2 3" key="1">
    <citation type="journal article" date="2021" name="Cell Host Microbe">
        <title>in vivo commensal control of Clostridioides difficile virulence.</title>
        <authorList>
            <person name="Girinathan B.P."/>
            <person name="Dibenedetto N."/>
            <person name="Worley J.N."/>
            <person name="Peltier J."/>
            <person name="Arrieta-Ortiz M.L."/>
            <person name="Rupa Christinal Immanuel S."/>
            <person name="Lavin R."/>
            <person name="Delaney M.L."/>
            <person name="Cummins C."/>
            <person name="Hoffmann M."/>
            <person name="Luo Y."/>
            <person name="Gonzalez-Escalona N."/>
            <person name="Allard M."/>
            <person name="Onderdonk A.B."/>
            <person name="Gerber G.K."/>
            <person name="Sonenshein A.L."/>
            <person name="Baliga N."/>
            <person name="Dupuy B."/>
            <person name="Bry L."/>
        </authorList>
    </citation>
    <scope>NUCLEOTIDE SEQUENCE [LARGE SCALE GENOMIC DNA]</scope>
    <source>
        <strain evidence="2 3">DSM 599</strain>
    </source>
</reference>
<feature type="transmembrane region" description="Helical" evidence="1">
    <location>
        <begin position="75"/>
        <end position="94"/>
    </location>
</feature>
<proteinExistence type="predicted"/>
<keyword evidence="1" id="KW-0812">Transmembrane</keyword>
<protein>
    <submittedName>
        <fullName evidence="2">Uncharacterized protein</fullName>
    </submittedName>
</protein>
<keyword evidence="1" id="KW-0472">Membrane</keyword>
<evidence type="ECO:0000313" key="2">
    <source>
        <dbReference type="EMBL" id="MBY0755611.1"/>
    </source>
</evidence>
<keyword evidence="1" id="KW-1133">Transmembrane helix</keyword>
<dbReference type="RefSeq" id="WP_204595317.1">
    <property type="nucleotide sequence ID" value="NZ_JAFBDA010000011.1"/>
</dbReference>
<evidence type="ECO:0000256" key="1">
    <source>
        <dbReference type="SAM" id="Phobius"/>
    </source>
</evidence>
<accession>A0ABS7KXR6</accession>
<organism evidence="2 3">
    <name type="scientific">Clostridium sardiniense</name>
    <name type="common">Clostridium absonum</name>
    <dbReference type="NCBI Taxonomy" id="29369"/>
    <lineage>
        <taxon>Bacteria</taxon>
        <taxon>Bacillati</taxon>
        <taxon>Bacillota</taxon>
        <taxon>Clostridia</taxon>
        <taxon>Eubacteriales</taxon>
        <taxon>Clostridiaceae</taxon>
        <taxon>Clostridium</taxon>
    </lineage>
</organism>
<name>A0ABS7KXR6_CLOSR</name>
<dbReference type="EMBL" id="JAIKTU010000006">
    <property type="protein sequence ID" value="MBY0755611.1"/>
    <property type="molecule type" value="Genomic_DNA"/>
</dbReference>
<keyword evidence="3" id="KW-1185">Reference proteome</keyword>
<comment type="caution">
    <text evidence="2">The sequence shown here is derived from an EMBL/GenBank/DDBJ whole genome shotgun (WGS) entry which is preliminary data.</text>
</comment>
<feature type="transmembrane region" description="Helical" evidence="1">
    <location>
        <begin position="6"/>
        <end position="22"/>
    </location>
</feature>
<gene>
    <name evidence="2" type="ORF">K5V21_09075</name>
</gene>
<evidence type="ECO:0000313" key="3">
    <source>
        <dbReference type="Proteomes" id="UP001299068"/>
    </source>
</evidence>
<sequence>MNHILNVLAIAVCFYVFDLLWRHSNLYKKLTLNKVLNNKSTKIILSIISILLIGVCIIVEKIFSGYLFGEDNIKILIKGISLLILYITTSFIFMDKYIETSNTK</sequence>